<accession>A0A3D9H3R0</accession>
<proteinExistence type="predicted"/>
<evidence type="ECO:0000313" key="3">
    <source>
        <dbReference type="Proteomes" id="UP000256845"/>
    </source>
</evidence>
<keyword evidence="1" id="KW-0472">Membrane</keyword>
<reference evidence="2 3" key="1">
    <citation type="submission" date="2018-07" db="EMBL/GenBank/DDBJ databases">
        <title>Genomic Encyclopedia of Type Strains, Phase III (KMG-III): the genomes of soil and plant-associated and newly described type strains.</title>
        <authorList>
            <person name="Whitman W."/>
        </authorList>
    </citation>
    <scope>NUCLEOTIDE SEQUENCE [LARGE SCALE GENOMIC DNA]</scope>
    <source>
        <strain evidence="2 3">CECT 8488</strain>
    </source>
</reference>
<evidence type="ECO:0000256" key="1">
    <source>
        <dbReference type="SAM" id="Phobius"/>
    </source>
</evidence>
<keyword evidence="1" id="KW-0812">Transmembrane</keyword>
<keyword evidence="1" id="KW-1133">Transmembrane helix</keyword>
<evidence type="ECO:0000313" key="2">
    <source>
        <dbReference type="EMBL" id="RED44120.1"/>
    </source>
</evidence>
<organism evidence="2 3">
    <name type="scientific">Aestuariispira insulae</name>
    <dbReference type="NCBI Taxonomy" id="1461337"/>
    <lineage>
        <taxon>Bacteria</taxon>
        <taxon>Pseudomonadati</taxon>
        <taxon>Pseudomonadota</taxon>
        <taxon>Alphaproteobacteria</taxon>
        <taxon>Rhodospirillales</taxon>
        <taxon>Kiloniellaceae</taxon>
        <taxon>Aestuariispira</taxon>
    </lineage>
</organism>
<keyword evidence="3" id="KW-1185">Reference proteome</keyword>
<dbReference type="AlphaFoldDB" id="A0A3D9H3R0"/>
<dbReference type="RefSeq" id="WP_115939349.1">
    <property type="nucleotide sequence ID" value="NZ_QRDW01000017.1"/>
</dbReference>
<sequence length="111" mass="11655">MRSSIKNSHIALFGMVALFAHLNPEIANAISIPSAGGSGNTLDVSWKNIVVWILDLLVWTTAAIGIGCIIFSAIRKAQGEQDAKRWALGGIVSVIIAIGSDQIGTTIQGIV</sequence>
<protein>
    <submittedName>
        <fullName evidence="2">Uncharacterized protein</fullName>
    </submittedName>
</protein>
<name>A0A3D9H3R0_9PROT</name>
<comment type="caution">
    <text evidence="2">The sequence shown here is derived from an EMBL/GenBank/DDBJ whole genome shotgun (WGS) entry which is preliminary data.</text>
</comment>
<dbReference type="EMBL" id="QRDW01000017">
    <property type="protein sequence ID" value="RED44120.1"/>
    <property type="molecule type" value="Genomic_DNA"/>
</dbReference>
<dbReference type="Proteomes" id="UP000256845">
    <property type="component" value="Unassembled WGS sequence"/>
</dbReference>
<feature type="transmembrane region" description="Helical" evidence="1">
    <location>
        <begin position="49"/>
        <end position="74"/>
    </location>
</feature>
<gene>
    <name evidence="2" type="ORF">DFP90_11723</name>
</gene>